<dbReference type="Pfam" id="PF06013">
    <property type="entry name" value="WXG100"/>
    <property type="match status" value="1"/>
</dbReference>
<protein>
    <submittedName>
        <fullName evidence="1">Type VII secretion system (Wss) protein ESAT-6</fullName>
    </submittedName>
</protein>
<name>A0A4R3LAA1_9BACL</name>
<keyword evidence="2" id="KW-1185">Reference proteome</keyword>
<dbReference type="EMBL" id="SMAG01000001">
    <property type="protein sequence ID" value="TCS96622.1"/>
    <property type="molecule type" value="Genomic_DNA"/>
</dbReference>
<dbReference type="RefSeq" id="WP_131923023.1">
    <property type="nucleotide sequence ID" value="NZ_SMAG01000001.1"/>
</dbReference>
<dbReference type="InterPro" id="IPR010310">
    <property type="entry name" value="T7SS_ESAT-6-like"/>
</dbReference>
<comment type="caution">
    <text evidence="1">The sequence shown here is derived from an EMBL/GenBank/DDBJ whole genome shotgun (WGS) entry which is preliminary data.</text>
</comment>
<organism evidence="1 2">
    <name type="scientific">Hazenella coriacea</name>
    <dbReference type="NCBI Taxonomy" id="1179467"/>
    <lineage>
        <taxon>Bacteria</taxon>
        <taxon>Bacillati</taxon>
        <taxon>Bacillota</taxon>
        <taxon>Bacilli</taxon>
        <taxon>Bacillales</taxon>
        <taxon>Thermoactinomycetaceae</taxon>
        <taxon>Hazenella</taxon>
    </lineage>
</organism>
<reference evidence="1 2" key="1">
    <citation type="submission" date="2019-03" db="EMBL/GenBank/DDBJ databases">
        <title>Genomic Encyclopedia of Type Strains, Phase IV (KMG-IV): sequencing the most valuable type-strain genomes for metagenomic binning, comparative biology and taxonomic classification.</title>
        <authorList>
            <person name="Goeker M."/>
        </authorList>
    </citation>
    <scope>NUCLEOTIDE SEQUENCE [LARGE SCALE GENOMIC DNA]</scope>
    <source>
        <strain evidence="1 2">DSM 45707</strain>
    </source>
</reference>
<dbReference type="SUPFAM" id="SSF158414">
    <property type="entry name" value="HP0062-like"/>
    <property type="match status" value="1"/>
</dbReference>
<evidence type="ECO:0000313" key="1">
    <source>
        <dbReference type="EMBL" id="TCS96622.1"/>
    </source>
</evidence>
<dbReference type="Proteomes" id="UP000294937">
    <property type="component" value="Unassembled WGS sequence"/>
</dbReference>
<gene>
    <name evidence="1" type="ORF">EDD58_101258</name>
</gene>
<accession>A0A4R3LAA1</accession>
<evidence type="ECO:0000313" key="2">
    <source>
        <dbReference type="Proteomes" id="UP000294937"/>
    </source>
</evidence>
<dbReference type="OrthoDB" id="3035322at2"/>
<proteinExistence type="predicted"/>
<sequence>MNVINSPEAVRNYAKQIQRFVQQQNQLLQTLKSAHSNVGGQWRDAQHQKFGQELESMISQIKNRLPEFESYIQHLNAKASQLDDYLR</sequence>
<dbReference type="Gene3D" id="1.10.287.850">
    <property type="entry name" value="HP0062-like domain"/>
    <property type="match status" value="1"/>
</dbReference>
<dbReference type="InterPro" id="IPR029013">
    <property type="entry name" value="HP0062-like_sf"/>
</dbReference>
<dbReference type="AlphaFoldDB" id="A0A4R3LAA1"/>